<dbReference type="RefSeq" id="WP_107826977.1">
    <property type="nucleotide sequence ID" value="NZ_CP160205.1"/>
</dbReference>
<evidence type="ECO:0000313" key="2">
    <source>
        <dbReference type="EMBL" id="PTR01602.1"/>
    </source>
</evidence>
<dbReference type="OrthoDB" id="1274006at2"/>
<reference evidence="2 3" key="1">
    <citation type="submission" date="2018-04" db="EMBL/GenBank/DDBJ databases">
        <title>Genomic Encyclopedia of Archaeal and Bacterial Type Strains, Phase II (KMG-II): from individual species to whole genera.</title>
        <authorList>
            <person name="Goeker M."/>
        </authorList>
    </citation>
    <scope>NUCLEOTIDE SEQUENCE [LARGE SCALE GENOMIC DNA]</scope>
    <source>
        <strain evidence="2 3">DSM 26809</strain>
    </source>
</reference>
<keyword evidence="3" id="KW-1185">Reference proteome</keyword>
<dbReference type="EMBL" id="QAOQ01000001">
    <property type="protein sequence ID" value="PTR01602.1"/>
    <property type="molecule type" value="Genomic_DNA"/>
</dbReference>
<feature type="chain" id="PRO_5015660803" evidence="1">
    <location>
        <begin position="19"/>
        <end position="259"/>
    </location>
</feature>
<proteinExistence type="predicted"/>
<evidence type="ECO:0000256" key="1">
    <source>
        <dbReference type="SAM" id="SignalP"/>
    </source>
</evidence>
<feature type="signal peptide" evidence="1">
    <location>
        <begin position="1"/>
        <end position="18"/>
    </location>
</feature>
<protein>
    <submittedName>
        <fullName evidence="2">Uncharacterized protein</fullName>
    </submittedName>
</protein>
<dbReference type="AlphaFoldDB" id="A0A2T5JGN4"/>
<organism evidence="2 3">
    <name type="scientific">Mucilaginibacter yixingensis</name>
    <dbReference type="NCBI Taxonomy" id="1295612"/>
    <lineage>
        <taxon>Bacteria</taxon>
        <taxon>Pseudomonadati</taxon>
        <taxon>Bacteroidota</taxon>
        <taxon>Sphingobacteriia</taxon>
        <taxon>Sphingobacteriales</taxon>
        <taxon>Sphingobacteriaceae</taxon>
        <taxon>Mucilaginibacter</taxon>
    </lineage>
</organism>
<evidence type="ECO:0000313" key="3">
    <source>
        <dbReference type="Proteomes" id="UP000244168"/>
    </source>
</evidence>
<comment type="caution">
    <text evidence="2">The sequence shown here is derived from an EMBL/GenBank/DDBJ whole genome shotgun (WGS) entry which is preliminary data.</text>
</comment>
<name>A0A2T5JGN4_9SPHI</name>
<gene>
    <name evidence="2" type="ORF">C8P68_101838</name>
</gene>
<accession>A0A2T5JGN4</accession>
<sequence length="259" mass="28834">MKRYILIFCLFLFSSAFAQTSINNYKYVIVPERFSFLKEADQYSLNSMTKQLLENKGFTVFFDNNELPAEIANNKCQVLSADVAEKSNMFTTKLTLTLKDCRGNIVFTSKVGTSREKDYNTGYNLALRDAFSSLDQVSYTYNGSNGNVNQTAAATTVVPTPSSVTVKPAAATVPPVTPVVQPATNQEGKTLYAQAIPNGYQLIDTTPKKVLTILKTSSENYFIASNDTVNGIVLKVNDEWFFEYYNNGKLVSEKLLVKF</sequence>
<dbReference type="Proteomes" id="UP000244168">
    <property type="component" value="Unassembled WGS sequence"/>
</dbReference>
<keyword evidence="1" id="KW-0732">Signal</keyword>